<feature type="domain" description="Thioredoxin-like fold" evidence="7">
    <location>
        <begin position="85"/>
        <end position="244"/>
    </location>
</feature>
<keyword evidence="6" id="KW-0812">Transmembrane</keyword>
<keyword evidence="6" id="KW-1133">Transmembrane helix</keyword>
<name>A0A3A4KIZ2_9NOCA</name>
<evidence type="ECO:0000256" key="1">
    <source>
        <dbReference type="ARBA" id="ARBA00005791"/>
    </source>
</evidence>
<evidence type="ECO:0000256" key="4">
    <source>
        <dbReference type="ARBA" id="ARBA00023157"/>
    </source>
</evidence>
<dbReference type="InterPro" id="IPR036249">
    <property type="entry name" value="Thioredoxin-like_sf"/>
</dbReference>
<dbReference type="OrthoDB" id="117402at2"/>
<proteinExistence type="inferred from homology"/>
<feature type="transmembrane region" description="Helical" evidence="6">
    <location>
        <begin position="25"/>
        <end position="48"/>
    </location>
</feature>
<evidence type="ECO:0000313" key="8">
    <source>
        <dbReference type="EMBL" id="RJO76594.1"/>
    </source>
</evidence>
<dbReference type="SUPFAM" id="SSF52833">
    <property type="entry name" value="Thioredoxin-like"/>
    <property type="match status" value="1"/>
</dbReference>
<dbReference type="Proteomes" id="UP000266677">
    <property type="component" value="Unassembled WGS sequence"/>
</dbReference>
<keyword evidence="9" id="KW-1185">Reference proteome</keyword>
<dbReference type="InterPro" id="IPR012336">
    <property type="entry name" value="Thioredoxin-like_fold"/>
</dbReference>
<dbReference type="GO" id="GO:0016491">
    <property type="term" value="F:oxidoreductase activity"/>
    <property type="evidence" value="ECO:0007669"/>
    <property type="project" value="UniProtKB-KW"/>
</dbReference>
<evidence type="ECO:0000256" key="2">
    <source>
        <dbReference type="ARBA" id="ARBA00022729"/>
    </source>
</evidence>
<sequence>MSKNPGRKKSAALTKVQGADRNRTILIQVAVAAVLIGLVAAIGVGIAIKKARRDDPGPTPEIAASKSTTELAASITDTGAIRLSKPGAKVTVRMIADLQCPACKTFEGANSQVLEDTVKSGTSAIEYNIISFLDQASGGTEYSSRAANAAYVLAGTDPTKFQDWLARMYAQQPPEGATGLPDSTIIQIAKDAGYNDADITKDITDRKYDKFVKARTKDVFATGVKSTPTVYINGKQLSGQAMAGGLGPAIQAAAGAQ</sequence>
<protein>
    <submittedName>
        <fullName evidence="8">Disulfide bond formation protein DsbA</fullName>
    </submittedName>
</protein>
<keyword evidence="5" id="KW-0676">Redox-active center</keyword>
<dbReference type="Gene3D" id="3.40.30.10">
    <property type="entry name" value="Glutaredoxin"/>
    <property type="match status" value="1"/>
</dbReference>
<keyword evidence="4" id="KW-1015">Disulfide bond</keyword>
<dbReference type="Pfam" id="PF13462">
    <property type="entry name" value="Thioredoxin_4"/>
    <property type="match status" value="1"/>
</dbReference>
<dbReference type="PANTHER" id="PTHR13887">
    <property type="entry name" value="GLUTATHIONE S-TRANSFERASE KAPPA"/>
    <property type="match status" value="1"/>
</dbReference>
<accession>A0A3A4KIZ2</accession>
<keyword evidence="6" id="KW-0472">Membrane</keyword>
<dbReference type="RefSeq" id="WP_120039517.1">
    <property type="nucleotide sequence ID" value="NZ_QZFU01000016.1"/>
</dbReference>
<dbReference type="EMBL" id="QZFU01000016">
    <property type="protein sequence ID" value="RJO76594.1"/>
    <property type="molecule type" value="Genomic_DNA"/>
</dbReference>
<dbReference type="AlphaFoldDB" id="A0A3A4KIZ2"/>
<keyword evidence="3" id="KW-0560">Oxidoreductase</keyword>
<evidence type="ECO:0000256" key="5">
    <source>
        <dbReference type="ARBA" id="ARBA00023284"/>
    </source>
</evidence>
<comment type="caution">
    <text evidence="8">The sequence shown here is derived from an EMBL/GenBank/DDBJ whole genome shotgun (WGS) entry which is preliminary data.</text>
</comment>
<evidence type="ECO:0000256" key="6">
    <source>
        <dbReference type="SAM" id="Phobius"/>
    </source>
</evidence>
<dbReference type="PANTHER" id="PTHR13887:SF14">
    <property type="entry name" value="DISULFIDE BOND FORMATION PROTEIN D"/>
    <property type="match status" value="1"/>
</dbReference>
<gene>
    <name evidence="8" type="ORF">D5S18_09920</name>
</gene>
<organism evidence="8 9">
    <name type="scientific">Nocardia panacis</name>
    <dbReference type="NCBI Taxonomy" id="2340916"/>
    <lineage>
        <taxon>Bacteria</taxon>
        <taxon>Bacillati</taxon>
        <taxon>Actinomycetota</taxon>
        <taxon>Actinomycetes</taxon>
        <taxon>Mycobacteriales</taxon>
        <taxon>Nocardiaceae</taxon>
        <taxon>Nocardia</taxon>
    </lineage>
</organism>
<evidence type="ECO:0000313" key="9">
    <source>
        <dbReference type="Proteomes" id="UP000266677"/>
    </source>
</evidence>
<comment type="similarity">
    <text evidence="1">Belongs to the thioredoxin family. DsbA subfamily.</text>
</comment>
<evidence type="ECO:0000256" key="3">
    <source>
        <dbReference type="ARBA" id="ARBA00023002"/>
    </source>
</evidence>
<keyword evidence="2" id="KW-0732">Signal</keyword>
<reference evidence="8 9" key="1">
    <citation type="submission" date="2018-09" db="EMBL/GenBank/DDBJ databases">
        <title>YIM PH21274 draft genome.</title>
        <authorList>
            <person name="Miao C."/>
        </authorList>
    </citation>
    <scope>NUCLEOTIDE SEQUENCE [LARGE SCALE GENOMIC DNA]</scope>
    <source>
        <strain evidence="8 9">YIM PH 21724</strain>
    </source>
</reference>
<evidence type="ECO:0000259" key="7">
    <source>
        <dbReference type="Pfam" id="PF13462"/>
    </source>
</evidence>